<gene>
    <name evidence="2" type="ORF">J2Z21_001284</name>
</gene>
<dbReference type="RefSeq" id="WP_237281969.1">
    <property type="nucleotide sequence ID" value="NZ_CP016279.1"/>
</dbReference>
<evidence type="ECO:0000256" key="1">
    <source>
        <dbReference type="SAM" id="Phobius"/>
    </source>
</evidence>
<protein>
    <submittedName>
        <fullName evidence="2">Uncharacterized protein</fullName>
    </submittedName>
</protein>
<reference evidence="2 3" key="1">
    <citation type="submission" date="2021-03" db="EMBL/GenBank/DDBJ databases">
        <title>Genomic Encyclopedia of Type Strains, Phase IV (KMG-IV): sequencing the most valuable type-strain genomes for metagenomic binning, comparative biology and taxonomic classification.</title>
        <authorList>
            <person name="Goeker M."/>
        </authorList>
    </citation>
    <scope>NUCLEOTIDE SEQUENCE [LARGE SCALE GENOMIC DNA]</scope>
    <source>
        <strain evidence="2 3">DSM 40499</strain>
    </source>
</reference>
<comment type="caution">
    <text evidence="2">The sequence shown here is derived from an EMBL/GenBank/DDBJ whole genome shotgun (WGS) entry which is preliminary data.</text>
</comment>
<keyword evidence="3" id="KW-1185">Reference proteome</keyword>
<proteinExistence type="predicted"/>
<keyword evidence="1" id="KW-0812">Transmembrane</keyword>
<dbReference type="EMBL" id="JAGGLP010000002">
    <property type="protein sequence ID" value="MBP2048360.1"/>
    <property type="molecule type" value="Genomic_DNA"/>
</dbReference>
<organism evidence="2 3">
    <name type="scientific">Streptomyces griseochromogenes</name>
    <dbReference type="NCBI Taxonomy" id="68214"/>
    <lineage>
        <taxon>Bacteria</taxon>
        <taxon>Bacillati</taxon>
        <taxon>Actinomycetota</taxon>
        <taxon>Actinomycetes</taxon>
        <taxon>Kitasatosporales</taxon>
        <taxon>Streptomycetaceae</taxon>
        <taxon>Streptomyces</taxon>
    </lineage>
</organism>
<dbReference type="Proteomes" id="UP001519309">
    <property type="component" value="Unassembled WGS sequence"/>
</dbReference>
<keyword evidence="1" id="KW-0472">Membrane</keyword>
<evidence type="ECO:0000313" key="3">
    <source>
        <dbReference type="Proteomes" id="UP001519309"/>
    </source>
</evidence>
<evidence type="ECO:0000313" key="2">
    <source>
        <dbReference type="EMBL" id="MBP2048360.1"/>
    </source>
</evidence>
<name>A0ABS4LLU8_9ACTN</name>
<accession>A0ABS4LLU8</accession>
<feature type="transmembrane region" description="Helical" evidence="1">
    <location>
        <begin position="35"/>
        <end position="55"/>
    </location>
</feature>
<keyword evidence="1" id="KW-1133">Transmembrane helix</keyword>
<sequence length="57" mass="6258">MDSGSHARHVAEEEAQRRAGRVYDLRYGVPCRDRIALHGIALPPGFLGLLAVNWATS</sequence>